<comment type="caution">
    <text evidence="1">The sequence shown here is derived from an EMBL/GenBank/DDBJ whole genome shotgun (WGS) entry which is preliminary data.</text>
</comment>
<gene>
    <name evidence="1" type="ORF">A3841_08755</name>
</gene>
<dbReference type="Pfam" id="PF08665">
    <property type="entry name" value="PglZ"/>
    <property type="match status" value="1"/>
</dbReference>
<evidence type="ECO:0000313" key="1">
    <source>
        <dbReference type="EMBL" id="OKL42077.1"/>
    </source>
</evidence>
<name>A0A1Q5PIQ2_9BACT</name>
<dbReference type="NCBIfam" id="TIGR02687">
    <property type="entry name" value="BREX-1 system phosphatase PglZ type A"/>
    <property type="match status" value="1"/>
</dbReference>
<keyword evidence="2" id="KW-1185">Reference proteome</keyword>
<sequence>MSQIEDSLRKLFERYRVIFWHDEKEELKDRFEELALPGVERIHVQNNEFYIKHKVSREDTEGQYLIYRTCKRPAYVNNWLQDLELAHYEFHTNQEATFLQELGLDYGLKDLVTEHIEFFKSKDRRQKLKALLGKEDTFRDIRYKMLAVLFGTNTISLTAFIQAHASAFNDGNERPDRELERYNLNTFYWGLISDSFKYYAESPGIYDFLLEVFSNVFSLTKSSGLTKDASLLLSVWKDTISYQEAFQQLSAKIAEDLNVQPLLEDANLEDILEDDLFRLVDFKIIHDLIHLVVSESIGNDKASQVVKHRENKYWYREFKDFYAAISHAMEMISLVRKYASVAFSSIEQGAKRYSQDLHLVDYNYRKFIWHYRNKNQDRVLKPLFEKVEKVYSNDWLLQLNNNWQAVVDAAPEWPLLPRVSQTRFYKDHVEPTLNRGQRQFVIISDALRYECGYEYLQKVNAQNRYEGELQYMLTAMPSYTQLGMAALLPHKSLSIVDGSDEVCVDELPCQGLQGRNKVLAALEGYKAVGIQAEDFMKMNSSTEGRAFVKQYDVIYIFHNQIDKTGDDKTSEDKVFEAVERELVFLMDVIKRIANMNGTNMIITSDHGFIYQHTALEESDFSDVQVDGEVWKENRRFILGRNLKGDASTRHFKAGELNLAGDFDVLIPKSINRHRVKGAGSRFVHGGASLQEVVIPLVKVTKKRQDTLKQVDVDVIQQSNKITTNILSVSFLQTEVATDSIQPRTIRAAIFSNDGELLSDQFSYNFDIEEGSERQREVKHRFQLSSKASGKYKNQTVKLVLEEPVEGSSKWKLYKEYMYTLNISFSNDFDDF</sequence>
<dbReference type="AlphaFoldDB" id="A0A1Q5PIQ2"/>
<dbReference type="InterPro" id="IPR014060">
    <property type="entry name" value="PglZ"/>
</dbReference>
<dbReference type="OrthoDB" id="9769734at2"/>
<dbReference type="STRING" id="1797110.A3841_08755"/>
<dbReference type="Proteomes" id="UP000186551">
    <property type="component" value="Unassembled WGS sequence"/>
</dbReference>
<evidence type="ECO:0000313" key="2">
    <source>
        <dbReference type="Proteomes" id="UP000186551"/>
    </source>
</evidence>
<reference evidence="1 2" key="1">
    <citation type="submission" date="2016-03" db="EMBL/GenBank/DDBJ databases">
        <title>Genome sequence of Pontibacter sp. nov., of the family cytophagaceae, isolated from marine sediment of the Yellow Sea, China.</title>
        <authorList>
            <person name="Zhang G."/>
            <person name="Zhang R."/>
        </authorList>
    </citation>
    <scope>NUCLEOTIDE SEQUENCE [LARGE SCALE GENOMIC DNA]</scope>
    <source>
        <strain evidence="1 2">S10-8</strain>
    </source>
</reference>
<dbReference type="RefSeq" id="WP_073850518.1">
    <property type="nucleotide sequence ID" value="NZ_LVWA01000002.1"/>
</dbReference>
<accession>A0A1Q5PIQ2</accession>
<organism evidence="1 2">
    <name type="scientific">Pontibacter flavimaris</name>
    <dbReference type="NCBI Taxonomy" id="1797110"/>
    <lineage>
        <taxon>Bacteria</taxon>
        <taxon>Pseudomonadati</taxon>
        <taxon>Bacteroidota</taxon>
        <taxon>Cytophagia</taxon>
        <taxon>Cytophagales</taxon>
        <taxon>Hymenobacteraceae</taxon>
        <taxon>Pontibacter</taxon>
    </lineage>
</organism>
<protein>
    <submittedName>
        <fullName evidence="1">Uncharacterized protein</fullName>
    </submittedName>
</protein>
<proteinExistence type="predicted"/>
<dbReference type="EMBL" id="LVWA01000002">
    <property type="protein sequence ID" value="OKL42077.1"/>
    <property type="molecule type" value="Genomic_DNA"/>
</dbReference>